<sequence length="428" mass="49277">MLLPTRRLRRAYLRPLIQITLALLILDAYLIVRNRPATAYPKRVSLRHPGNETFFIASIHRNNGPLLGGPWTENMLWLIDYLGRDRVYFSAVESGSQDDTKAKLSALKEQLDARGVPNTVVLGKTVQEQLEEIHDRPPANAGAAPPPGWVWNAKEQHFDMRRISYLARERNLAMKPLEDLASPQQQEGSHPSRKFDKVLWFNDVVFEPLEVSMLLDTRGGDFAAACSMDFTLWPYYYDTFALRDDRGLKTASWYWPWFHSSRARASAAAMQPVEVRSCWNGIVAFDAAPFYDNGDRPPLRFRAVDDSLAALHLEGSECCLVHADNQLSRKKGVWLNPNVRVGYNEPVFEQVRMDVFPTPKVAFVGVWANRYLRVRNSIQLTLERWMIERRVRRWVDETPANGPPRSEPGEMCLINEMQIMWMNGWKHI</sequence>
<evidence type="ECO:0000313" key="2">
    <source>
        <dbReference type="Proteomes" id="UP000654918"/>
    </source>
</evidence>
<dbReference type="EMBL" id="WIGO01000162">
    <property type="protein sequence ID" value="KAF6825993.1"/>
    <property type="molecule type" value="Genomic_DNA"/>
</dbReference>
<reference evidence="1" key="1">
    <citation type="journal article" date="2020" name="Phytopathology">
        <title>Genome Sequence Resources of Colletotrichum truncatum, C. plurivorum, C. musicola, and C. sojae: Four Species Pathogenic to Soybean (Glycine max).</title>
        <authorList>
            <person name="Rogerio F."/>
            <person name="Boufleur T.R."/>
            <person name="Ciampi-Guillardi M."/>
            <person name="Sukno S.A."/>
            <person name="Thon M.R."/>
            <person name="Massola Junior N.S."/>
            <person name="Baroncelli R."/>
        </authorList>
    </citation>
    <scope>NUCLEOTIDE SEQUENCE</scope>
    <source>
        <strain evidence="1">LFN00145</strain>
    </source>
</reference>
<keyword evidence="2" id="KW-1185">Reference proteome</keyword>
<comment type="caution">
    <text evidence="1">The sequence shown here is derived from an EMBL/GenBank/DDBJ whole genome shotgun (WGS) entry which is preliminary data.</text>
</comment>
<dbReference type="PANTHER" id="PTHR34144:SF7">
    <property type="entry name" value="EXPORT PROTEIN (CAP59), PUTATIVE (AFU_ORTHOLOGUE AFUA_7G05020)-RELATED"/>
    <property type="match status" value="1"/>
</dbReference>
<dbReference type="Pfam" id="PF11735">
    <property type="entry name" value="CAP59_mtransfer"/>
    <property type="match status" value="1"/>
</dbReference>
<accession>A0A8H6NAU4</accession>
<protein>
    <submittedName>
        <fullName evidence="1">Polysaccharide export protein</fullName>
    </submittedName>
</protein>
<proteinExistence type="predicted"/>
<dbReference type="PANTHER" id="PTHR34144">
    <property type="entry name" value="CHROMOSOME 8, WHOLE GENOME SHOTGUN SEQUENCE"/>
    <property type="match status" value="1"/>
</dbReference>
<dbReference type="InterPro" id="IPR021047">
    <property type="entry name" value="Mannosyltransferase_CMT1"/>
</dbReference>
<dbReference type="AlphaFoldDB" id="A0A8H6NAU4"/>
<organism evidence="1 2">
    <name type="scientific">Colletotrichum plurivorum</name>
    <dbReference type="NCBI Taxonomy" id="2175906"/>
    <lineage>
        <taxon>Eukaryota</taxon>
        <taxon>Fungi</taxon>
        <taxon>Dikarya</taxon>
        <taxon>Ascomycota</taxon>
        <taxon>Pezizomycotina</taxon>
        <taxon>Sordariomycetes</taxon>
        <taxon>Hypocreomycetidae</taxon>
        <taxon>Glomerellales</taxon>
        <taxon>Glomerellaceae</taxon>
        <taxon>Colletotrichum</taxon>
        <taxon>Colletotrichum orchidearum species complex</taxon>
    </lineage>
</organism>
<dbReference type="Proteomes" id="UP000654918">
    <property type="component" value="Unassembled WGS sequence"/>
</dbReference>
<name>A0A8H6NAU4_9PEZI</name>
<gene>
    <name evidence="1" type="ORF">CPLU01_09900</name>
</gene>
<evidence type="ECO:0000313" key="1">
    <source>
        <dbReference type="EMBL" id="KAF6825993.1"/>
    </source>
</evidence>